<dbReference type="HOGENOM" id="CLU_148519_0_0_7"/>
<accession>W4MC64</accession>
<evidence type="ECO:0008006" key="3">
    <source>
        <dbReference type="Google" id="ProtNLM"/>
    </source>
</evidence>
<sequence length="146" mass="16005">MCGAHAAVRSLVGEMVQQYAHPTIVDMEAGLEHLSRGTIRHVDTMLIIVEPYFRSMETGARMHTLGRELGIRQVYTVANKSRSPEDDRALQQFCQQRGMHLMATLPDDETIHQADRAGIAPLDYDTSGVAVSRLAELAGTLGKSSA</sequence>
<dbReference type="EMBL" id="AZHX01000435">
    <property type="protein sequence ID" value="ETX07516.1"/>
    <property type="molecule type" value="Genomic_DNA"/>
</dbReference>
<dbReference type="Proteomes" id="UP000019140">
    <property type="component" value="Unassembled WGS sequence"/>
</dbReference>
<organism evidence="1 2">
    <name type="scientific">Candidatus Entotheonella gemina</name>
    <dbReference type="NCBI Taxonomy" id="1429439"/>
    <lineage>
        <taxon>Bacteria</taxon>
        <taxon>Pseudomonadati</taxon>
        <taxon>Nitrospinota/Tectimicrobiota group</taxon>
        <taxon>Candidatus Tectimicrobiota</taxon>
        <taxon>Candidatus Entotheonellia</taxon>
        <taxon>Candidatus Entotheonellales</taxon>
        <taxon>Candidatus Entotheonellaceae</taxon>
        <taxon>Candidatus Entotheonella</taxon>
    </lineage>
</organism>
<dbReference type="Gene3D" id="3.40.50.300">
    <property type="entry name" value="P-loop containing nucleotide triphosphate hydrolases"/>
    <property type="match status" value="1"/>
</dbReference>
<evidence type="ECO:0000313" key="2">
    <source>
        <dbReference type="Proteomes" id="UP000019140"/>
    </source>
</evidence>
<name>W4MC64_9BACT</name>
<evidence type="ECO:0000313" key="1">
    <source>
        <dbReference type="EMBL" id="ETX07516.1"/>
    </source>
</evidence>
<keyword evidence="2" id="KW-1185">Reference proteome</keyword>
<reference evidence="1 2" key="1">
    <citation type="journal article" date="2014" name="Nature">
        <title>An environmental bacterial taxon with a large and distinct metabolic repertoire.</title>
        <authorList>
            <person name="Wilson M.C."/>
            <person name="Mori T."/>
            <person name="Ruckert C."/>
            <person name="Uria A.R."/>
            <person name="Helf M.J."/>
            <person name="Takada K."/>
            <person name="Gernert C."/>
            <person name="Steffens U.A."/>
            <person name="Heycke N."/>
            <person name="Schmitt S."/>
            <person name="Rinke C."/>
            <person name="Helfrich E.J."/>
            <person name="Brachmann A.O."/>
            <person name="Gurgui C."/>
            <person name="Wakimoto T."/>
            <person name="Kracht M."/>
            <person name="Crusemann M."/>
            <person name="Hentschel U."/>
            <person name="Abe I."/>
            <person name="Matsunaga S."/>
            <person name="Kalinowski J."/>
            <person name="Takeyama H."/>
            <person name="Piel J."/>
        </authorList>
    </citation>
    <scope>NUCLEOTIDE SEQUENCE [LARGE SCALE GENOMIC DNA]</scope>
    <source>
        <strain evidence="2">TSY2</strain>
    </source>
</reference>
<protein>
    <recommendedName>
        <fullName evidence="3">CobQ/CobB/MinD/ParA nucleotide binding domain-containing protein</fullName>
    </recommendedName>
</protein>
<dbReference type="PATRIC" id="fig|1429439.4.peg.1849"/>
<dbReference type="SUPFAM" id="SSF52540">
    <property type="entry name" value="P-loop containing nucleoside triphosphate hydrolases"/>
    <property type="match status" value="1"/>
</dbReference>
<dbReference type="InterPro" id="IPR027417">
    <property type="entry name" value="P-loop_NTPase"/>
</dbReference>
<dbReference type="AlphaFoldDB" id="W4MC64"/>
<gene>
    <name evidence="1" type="ORF">ETSY2_10760</name>
</gene>
<comment type="caution">
    <text evidence="1">The sequence shown here is derived from an EMBL/GenBank/DDBJ whole genome shotgun (WGS) entry which is preliminary data.</text>
</comment>
<proteinExistence type="predicted"/>